<protein>
    <recommendedName>
        <fullName evidence="3">Cytokinin riboside 5'-monophosphate phosphoribohydrolase</fullName>
        <ecNumber evidence="3">3.2.2.n1</ecNumber>
    </recommendedName>
</protein>
<dbReference type="InterPro" id="IPR031100">
    <property type="entry name" value="LOG_fam"/>
</dbReference>
<dbReference type="PANTHER" id="PTHR31223:SF70">
    <property type="entry name" value="LOG FAMILY PROTEIN YJL055W"/>
    <property type="match status" value="1"/>
</dbReference>
<gene>
    <name evidence="4" type="ORF">DDZ15_14395</name>
</gene>
<dbReference type="EMBL" id="QGGB01000010">
    <property type="protein sequence ID" value="PWN05264.1"/>
    <property type="molecule type" value="Genomic_DNA"/>
</dbReference>
<evidence type="ECO:0000256" key="3">
    <source>
        <dbReference type="RuleBase" id="RU363015"/>
    </source>
</evidence>
<comment type="caution">
    <text evidence="4">The sequence shown here is derived from an EMBL/GenBank/DDBJ whole genome shotgun (WGS) entry which is preliminary data.</text>
</comment>
<dbReference type="EC" id="3.2.2.n1" evidence="3"/>
<dbReference type="PANTHER" id="PTHR31223">
    <property type="entry name" value="LOG FAMILY PROTEIN YJL055W"/>
    <property type="match status" value="1"/>
</dbReference>
<evidence type="ECO:0000313" key="5">
    <source>
        <dbReference type="Proteomes" id="UP000245533"/>
    </source>
</evidence>
<comment type="catalytic activity">
    <reaction evidence="1">
        <text>AMP + H2O = D-ribose 5-phosphate + adenine</text>
        <dbReference type="Rhea" id="RHEA:20129"/>
        <dbReference type="ChEBI" id="CHEBI:15377"/>
        <dbReference type="ChEBI" id="CHEBI:16708"/>
        <dbReference type="ChEBI" id="CHEBI:78346"/>
        <dbReference type="ChEBI" id="CHEBI:456215"/>
        <dbReference type="EC" id="3.2.2.4"/>
    </reaction>
</comment>
<sequence length="177" mass="19606">MNICVYCGSSSGKNRNIPEQAQKFGRLMAEKGHNLVYGGSSLGIMGVIADSVMLHGGEVIGVIPENLFSKEVAHTGITRLITVKDMHQRKSHMAELADAFVAFPGGFGTMEELFEIITWNQIGLLKKPVTIMNIDGFYDNLIRMIDHAATSGFIKEKNRDILQVAETLEQCLQFCER</sequence>
<dbReference type="Gene3D" id="3.40.50.450">
    <property type="match status" value="1"/>
</dbReference>
<accession>A0A316TSM7</accession>
<keyword evidence="5" id="KW-1185">Reference proteome</keyword>
<dbReference type="RefSeq" id="WP_109647821.1">
    <property type="nucleotide sequence ID" value="NZ_QGGB01000010.1"/>
</dbReference>
<evidence type="ECO:0000256" key="1">
    <source>
        <dbReference type="ARBA" id="ARBA00000274"/>
    </source>
</evidence>
<evidence type="ECO:0000313" key="4">
    <source>
        <dbReference type="EMBL" id="PWN05264.1"/>
    </source>
</evidence>
<proteinExistence type="inferred from homology"/>
<dbReference type="NCBIfam" id="TIGR00730">
    <property type="entry name" value="Rossman fold protein, TIGR00730 family"/>
    <property type="match status" value="1"/>
</dbReference>
<dbReference type="SUPFAM" id="SSF102405">
    <property type="entry name" value="MCP/YpsA-like"/>
    <property type="match status" value="1"/>
</dbReference>
<comment type="similarity">
    <text evidence="2 3">Belongs to the LOG family.</text>
</comment>
<dbReference type="GO" id="GO:0008714">
    <property type="term" value="F:AMP nucleosidase activity"/>
    <property type="evidence" value="ECO:0007669"/>
    <property type="project" value="UniProtKB-EC"/>
</dbReference>
<reference evidence="4 5" key="1">
    <citation type="submission" date="2018-05" db="EMBL/GenBank/DDBJ databases">
        <title>Rhodohalobacter halophilus gen. nov., sp. nov., a moderately halophilic member of the family Balneolaceae.</title>
        <authorList>
            <person name="Liu Z.-W."/>
        </authorList>
    </citation>
    <scope>NUCLEOTIDE SEQUENCE [LARGE SCALE GENOMIC DNA]</scope>
    <source>
        <strain evidence="4 5">8A47</strain>
    </source>
</reference>
<keyword evidence="3" id="KW-0203">Cytokinin biosynthesis</keyword>
<keyword evidence="3" id="KW-0378">Hydrolase</keyword>
<dbReference type="Proteomes" id="UP000245533">
    <property type="component" value="Unassembled WGS sequence"/>
</dbReference>
<dbReference type="GO" id="GO:0009691">
    <property type="term" value="P:cytokinin biosynthetic process"/>
    <property type="evidence" value="ECO:0007669"/>
    <property type="project" value="UniProtKB-UniRule"/>
</dbReference>
<dbReference type="AlphaFoldDB" id="A0A316TSM7"/>
<organism evidence="4 5">
    <name type="scientific">Rhodohalobacter mucosus</name>
    <dbReference type="NCBI Taxonomy" id="2079485"/>
    <lineage>
        <taxon>Bacteria</taxon>
        <taxon>Pseudomonadati</taxon>
        <taxon>Balneolota</taxon>
        <taxon>Balneolia</taxon>
        <taxon>Balneolales</taxon>
        <taxon>Balneolaceae</taxon>
        <taxon>Rhodohalobacter</taxon>
    </lineage>
</organism>
<dbReference type="OrthoDB" id="9801098at2"/>
<evidence type="ECO:0000256" key="2">
    <source>
        <dbReference type="ARBA" id="ARBA00006763"/>
    </source>
</evidence>
<dbReference type="InterPro" id="IPR005269">
    <property type="entry name" value="LOG"/>
</dbReference>
<name>A0A316TSM7_9BACT</name>
<dbReference type="Pfam" id="PF03641">
    <property type="entry name" value="Lysine_decarbox"/>
    <property type="match status" value="1"/>
</dbReference>
<dbReference type="GO" id="GO:0005829">
    <property type="term" value="C:cytosol"/>
    <property type="evidence" value="ECO:0007669"/>
    <property type="project" value="TreeGrafter"/>
</dbReference>